<dbReference type="InterPro" id="IPR011335">
    <property type="entry name" value="Restrct_endonuc-II-like"/>
</dbReference>
<dbReference type="PROSITE" id="PS51198">
    <property type="entry name" value="UVRD_HELICASE_ATP_BIND"/>
    <property type="match status" value="1"/>
</dbReference>
<keyword evidence="1" id="KW-0540">Nuclease</keyword>
<keyword evidence="4 15" id="KW-0378">Hydrolase</keyword>
<gene>
    <name evidence="18" type="ORF">WQQ_38670</name>
</gene>
<dbReference type="PANTHER" id="PTHR11070:SF2">
    <property type="entry name" value="ATP-DEPENDENT DNA HELICASE SRS2"/>
    <property type="match status" value="1"/>
</dbReference>
<keyword evidence="9" id="KW-0234">DNA repair</keyword>
<dbReference type="Pfam" id="PF13361">
    <property type="entry name" value="UvrD_C"/>
    <property type="match status" value="1"/>
</dbReference>
<evidence type="ECO:0000256" key="9">
    <source>
        <dbReference type="ARBA" id="ARBA00023204"/>
    </source>
</evidence>
<dbReference type="InterPro" id="IPR014017">
    <property type="entry name" value="DNA_helicase_UvrD-like_C"/>
</dbReference>
<keyword evidence="2 15" id="KW-0547">Nucleotide-binding</keyword>
<evidence type="ECO:0000256" key="11">
    <source>
        <dbReference type="ARBA" id="ARBA00034617"/>
    </source>
</evidence>
<evidence type="ECO:0000256" key="13">
    <source>
        <dbReference type="ARBA" id="ARBA00034923"/>
    </source>
</evidence>
<dbReference type="EMBL" id="AKGD01000003">
    <property type="protein sequence ID" value="EIT68672.1"/>
    <property type="molecule type" value="Genomic_DNA"/>
</dbReference>
<dbReference type="InterPro" id="IPR011604">
    <property type="entry name" value="PDDEXK-like_dom_sf"/>
</dbReference>
<feature type="domain" description="UvrD-like helicase C-terminal" evidence="17">
    <location>
        <begin position="503"/>
        <end position="801"/>
    </location>
</feature>
<keyword evidence="5 15" id="KW-0347">Helicase</keyword>
<keyword evidence="3" id="KW-0227">DNA damage</keyword>
<evidence type="ECO:0000256" key="6">
    <source>
        <dbReference type="ARBA" id="ARBA00022839"/>
    </source>
</evidence>
<dbReference type="InterPro" id="IPR000212">
    <property type="entry name" value="DNA_helicase_UvrD/REP"/>
</dbReference>
<dbReference type="SUPFAM" id="SSF52540">
    <property type="entry name" value="P-loop containing nucleoside triphosphate hydrolases"/>
    <property type="match status" value="1"/>
</dbReference>
<dbReference type="GO" id="GO:0033202">
    <property type="term" value="C:DNA helicase complex"/>
    <property type="evidence" value="ECO:0007669"/>
    <property type="project" value="TreeGrafter"/>
</dbReference>
<evidence type="ECO:0000256" key="2">
    <source>
        <dbReference type="ARBA" id="ARBA00022741"/>
    </source>
</evidence>
<dbReference type="GO" id="GO:0004527">
    <property type="term" value="F:exonuclease activity"/>
    <property type="evidence" value="ECO:0007669"/>
    <property type="project" value="UniProtKB-KW"/>
</dbReference>
<dbReference type="EC" id="5.6.2.4" evidence="12"/>
<dbReference type="OrthoDB" id="9810135at2"/>
<dbReference type="PATRIC" id="fig|1172194.4.peg.3753"/>
<evidence type="ECO:0000256" key="5">
    <source>
        <dbReference type="ARBA" id="ARBA00022806"/>
    </source>
</evidence>
<feature type="domain" description="UvrD-like helicase ATP-binding" evidence="16">
    <location>
        <begin position="10"/>
        <end position="492"/>
    </location>
</feature>
<proteinExistence type="predicted"/>
<dbReference type="InterPro" id="IPR038726">
    <property type="entry name" value="PDDEXK_AddAB-type"/>
</dbReference>
<feature type="binding site" evidence="15">
    <location>
        <begin position="31"/>
        <end position="38"/>
    </location>
    <ligand>
        <name>ATP</name>
        <dbReference type="ChEBI" id="CHEBI:30616"/>
    </ligand>
</feature>
<accession>I7ZAH7</accession>
<keyword evidence="6" id="KW-0269">Exonuclease</keyword>
<dbReference type="GO" id="GO:0000725">
    <property type="term" value="P:recombinational repair"/>
    <property type="evidence" value="ECO:0007669"/>
    <property type="project" value="TreeGrafter"/>
</dbReference>
<dbReference type="RefSeq" id="WP_007186802.1">
    <property type="nucleotide sequence ID" value="NZ_AKGD01000003.1"/>
</dbReference>
<organism evidence="18 19">
    <name type="scientific">Hydrocarboniphaga effusa AP103</name>
    <dbReference type="NCBI Taxonomy" id="1172194"/>
    <lineage>
        <taxon>Bacteria</taxon>
        <taxon>Pseudomonadati</taxon>
        <taxon>Pseudomonadota</taxon>
        <taxon>Gammaproteobacteria</taxon>
        <taxon>Nevskiales</taxon>
        <taxon>Nevskiaceae</taxon>
        <taxon>Hydrocarboniphaga</taxon>
    </lineage>
</organism>
<dbReference type="Pfam" id="PF00580">
    <property type="entry name" value="UvrD-helicase"/>
    <property type="match status" value="1"/>
</dbReference>
<keyword evidence="7 15" id="KW-0067">ATP-binding</keyword>
<dbReference type="InterPro" id="IPR014016">
    <property type="entry name" value="UvrD-like_ATP-bd"/>
</dbReference>
<comment type="catalytic activity">
    <reaction evidence="11">
        <text>Couples ATP hydrolysis with the unwinding of duplex DNA by translocating in the 3'-5' direction.</text>
        <dbReference type="EC" id="5.6.2.4"/>
    </reaction>
</comment>
<name>I7ZAH7_9GAMM</name>
<keyword evidence="19" id="KW-1185">Reference proteome</keyword>
<evidence type="ECO:0000256" key="4">
    <source>
        <dbReference type="ARBA" id="ARBA00022801"/>
    </source>
</evidence>
<dbReference type="Gene3D" id="3.40.50.300">
    <property type="entry name" value="P-loop containing nucleotide triphosphate hydrolases"/>
    <property type="match status" value="3"/>
</dbReference>
<reference evidence="18 19" key="1">
    <citation type="journal article" date="2012" name="J. Bacteriol.">
        <title>Genome Sequence of n-Alkane-Degrading Hydrocarboniphaga effusa Strain AP103T (ATCC BAA-332T).</title>
        <authorList>
            <person name="Chang H.K."/>
            <person name="Zylstra G.J."/>
            <person name="Chae J.C."/>
        </authorList>
    </citation>
    <scope>NUCLEOTIDE SEQUENCE [LARGE SCALE GENOMIC DNA]</scope>
    <source>
        <strain evidence="18 19">AP103</strain>
    </source>
</reference>
<dbReference type="Gene3D" id="3.90.320.10">
    <property type="match status" value="1"/>
</dbReference>
<evidence type="ECO:0000256" key="15">
    <source>
        <dbReference type="PROSITE-ProRule" id="PRU00560"/>
    </source>
</evidence>
<evidence type="ECO:0000256" key="7">
    <source>
        <dbReference type="ARBA" id="ARBA00022840"/>
    </source>
</evidence>
<evidence type="ECO:0000256" key="1">
    <source>
        <dbReference type="ARBA" id="ARBA00022722"/>
    </source>
</evidence>
<evidence type="ECO:0000256" key="8">
    <source>
        <dbReference type="ARBA" id="ARBA00023125"/>
    </source>
</evidence>
<evidence type="ECO:0000256" key="12">
    <source>
        <dbReference type="ARBA" id="ARBA00034808"/>
    </source>
</evidence>
<dbReference type="SUPFAM" id="SSF52980">
    <property type="entry name" value="Restriction endonuclease-like"/>
    <property type="match status" value="1"/>
</dbReference>
<evidence type="ECO:0000259" key="17">
    <source>
        <dbReference type="PROSITE" id="PS51217"/>
    </source>
</evidence>
<comment type="catalytic activity">
    <reaction evidence="14">
        <text>ATP + H2O = ADP + phosphate + H(+)</text>
        <dbReference type="Rhea" id="RHEA:13065"/>
        <dbReference type="ChEBI" id="CHEBI:15377"/>
        <dbReference type="ChEBI" id="CHEBI:15378"/>
        <dbReference type="ChEBI" id="CHEBI:30616"/>
        <dbReference type="ChEBI" id="CHEBI:43474"/>
        <dbReference type="ChEBI" id="CHEBI:456216"/>
        <dbReference type="EC" id="5.6.2.4"/>
    </reaction>
</comment>
<dbReference type="STRING" id="1172194.WQQ_38670"/>
<dbReference type="PROSITE" id="PS51217">
    <property type="entry name" value="UVRD_HELICASE_CTER"/>
    <property type="match status" value="1"/>
</dbReference>
<dbReference type="Proteomes" id="UP000003704">
    <property type="component" value="Unassembled WGS sequence"/>
</dbReference>
<dbReference type="InterPro" id="IPR027417">
    <property type="entry name" value="P-loop_NTPase"/>
</dbReference>
<evidence type="ECO:0000313" key="19">
    <source>
        <dbReference type="Proteomes" id="UP000003704"/>
    </source>
</evidence>
<evidence type="ECO:0000313" key="18">
    <source>
        <dbReference type="EMBL" id="EIT68672.1"/>
    </source>
</evidence>
<dbReference type="AlphaFoldDB" id="I7ZAH7"/>
<dbReference type="GO" id="GO:0003677">
    <property type="term" value="F:DNA binding"/>
    <property type="evidence" value="ECO:0007669"/>
    <property type="project" value="UniProtKB-KW"/>
</dbReference>
<dbReference type="GO" id="GO:0005524">
    <property type="term" value="F:ATP binding"/>
    <property type="evidence" value="ECO:0007669"/>
    <property type="project" value="UniProtKB-UniRule"/>
</dbReference>
<dbReference type="PANTHER" id="PTHR11070">
    <property type="entry name" value="UVRD / RECB / PCRA DNA HELICASE FAMILY MEMBER"/>
    <property type="match status" value="1"/>
</dbReference>
<protein>
    <recommendedName>
        <fullName evidence="12">DNA 3'-5' helicase</fullName>
        <ecNumber evidence="12">5.6.2.4</ecNumber>
    </recommendedName>
    <alternativeName>
        <fullName evidence="13">DNA 3'-5' helicase II</fullName>
    </alternativeName>
</protein>
<evidence type="ECO:0000256" key="3">
    <source>
        <dbReference type="ARBA" id="ARBA00022763"/>
    </source>
</evidence>
<evidence type="ECO:0000256" key="10">
    <source>
        <dbReference type="ARBA" id="ARBA00023235"/>
    </source>
</evidence>
<evidence type="ECO:0000259" key="16">
    <source>
        <dbReference type="PROSITE" id="PS51198"/>
    </source>
</evidence>
<evidence type="ECO:0000256" key="14">
    <source>
        <dbReference type="ARBA" id="ARBA00048988"/>
    </source>
</evidence>
<comment type="caution">
    <text evidence="18">The sequence shown here is derived from an EMBL/GenBank/DDBJ whole genome shotgun (WGS) entry which is preliminary data.</text>
</comment>
<dbReference type="Pfam" id="PF12705">
    <property type="entry name" value="PDDEXK_1"/>
    <property type="match status" value="1"/>
</dbReference>
<sequence>MTSPTEIRKPLPDAEQRRAALNLDRNVLVMAPAGSGKTGLLVSRMLLALARCEQPEQVVAITFTNKAAAEIRFRLLELLQAAERGEPGEHMPAAYEAARELLDHDRRRGWNLLDQPDRLRALTIDSFNAQLAGRQPLLSRLGGPVRVAEDARELYSEAVMRLFAELEDDELPVADRDALALVLRLAGNRIDRLIGPLSELLARREQWLSPVVSYDESVWDEAEAALLRGFVEQGLGDFHRLLGEASGCELVDLLREGASQHELLRWAETLSAWPPATLEHLPTFRQLIELLMTKDGRLRSAGGINVKSGFVARQAYTQRMKQLLESLAGDEALEAACQRLRKLPHPHYPPTLKDFQRALLRCLRRLSAHLLAVFGERGETDFSEIARSALVALETSDEGVGEGLLWADRHIRHLLVDEMQDTSESQVQLLLRLTAAWEDGDGRSLFLVGDPQQSIYAFRKAEVRLFLQLWGERRLGHLPLSCLRLSANFRSSAAVVDWFNEALSAVFPKNTDAERGIVPFAPSDAQRPAADGRVDIAAFGADEGAIAAEAAAEQAERLVASGASVVVLGRARPHLAPVIRALRARGLSPACQDIDPLATQPAVRDLVALARALWHPADRLHWALLLRAPFVGMSWADLVAISAGRTRWSWPDRIEAALKPVEPFSLPDSPEFGETGDLFAAPQAVSDPGPDPQPEAVLTLSAEGRARLQRLWDALAASAANPGLRLNLADRTEAVWHALGGAACVGADGLADVQAALRLLRRQTAGDGIADIAALDRSLAQLYAEPRAGQVQVMTVHKAKGLEFDHVLLVGCERKPRAEDKPLWHLRSWQAGEGRHDRDGHLLVPRPPESFDETDPAHALYDWLHRQHVAERRNEALRLLYVAVTRAKRSLTLYACADVGPKGPEFAAESFAGLLRARFAPAFEGRASVVPRSATATATLSPPPRSPRLPIDWKPLADADDALVYRPQERRTLKPSEGVLNAAEDKREERVAAPGDLYAQLVGTLYHEALERIAAEGIEAWADGGDSRRGALSSGFRRLGLPEPQVEKAVDRVLELVRRTLSSPRGRWLLGPKPWARNEYHLAGYQGGQWVAAVIDRCFEDDDGTLWIIDYKTSARPIEAGQVAAYVAEGVERYRSQLRAYFGLLRELRPGKILRTGLYFAEADRFEEIALS</sequence>
<dbReference type="GO" id="GO:0005829">
    <property type="term" value="C:cytosol"/>
    <property type="evidence" value="ECO:0007669"/>
    <property type="project" value="TreeGrafter"/>
</dbReference>
<keyword evidence="8" id="KW-0238">DNA-binding</keyword>
<dbReference type="GO" id="GO:0043138">
    <property type="term" value="F:3'-5' DNA helicase activity"/>
    <property type="evidence" value="ECO:0007669"/>
    <property type="project" value="UniProtKB-EC"/>
</dbReference>
<keyword evidence="10" id="KW-0413">Isomerase</keyword>